<dbReference type="GO" id="GO:0003713">
    <property type="term" value="F:transcription coactivator activity"/>
    <property type="evidence" value="ECO:0007669"/>
    <property type="project" value="TreeGrafter"/>
</dbReference>
<evidence type="ECO:0000256" key="5">
    <source>
        <dbReference type="ARBA" id="ARBA00023159"/>
    </source>
</evidence>
<evidence type="ECO:0000256" key="8">
    <source>
        <dbReference type="SAM" id="MobiDB-lite"/>
    </source>
</evidence>
<feature type="compositionally biased region" description="Low complexity" evidence="8">
    <location>
        <begin position="2437"/>
        <end position="2450"/>
    </location>
</feature>
<evidence type="ECO:0000256" key="3">
    <source>
        <dbReference type="ARBA" id="ARBA00022491"/>
    </source>
</evidence>
<feature type="region of interest" description="Disordered" evidence="8">
    <location>
        <begin position="203"/>
        <end position="272"/>
    </location>
</feature>
<evidence type="ECO:0000256" key="7">
    <source>
        <dbReference type="ARBA" id="ARBA00023242"/>
    </source>
</evidence>
<feature type="compositionally biased region" description="Polar residues" evidence="8">
    <location>
        <begin position="220"/>
        <end position="230"/>
    </location>
</feature>
<feature type="compositionally biased region" description="Low complexity" evidence="8">
    <location>
        <begin position="1912"/>
        <end position="1933"/>
    </location>
</feature>
<evidence type="ECO:0000313" key="10">
    <source>
        <dbReference type="EMBL" id="JAN94989.1"/>
    </source>
</evidence>
<feature type="compositionally biased region" description="Basic and acidic residues" evidence="8">
    <location>
        <begin position="795"/>
        <end position="804"/>
    </location>
</feature>
<dbReference type="GO" id="GO:0016592">
    <property type="term" value="C:mediator complex"/>
    <property type="evidence" value="ECO:0007669"/>
    <property type="project" value="InterPro"/>
</dbReference>
<feature type="compositionally biased region" description="Basic residues" evidence="8">
    <location>
        <begin position="1897"/>
        <end position="1909"/>
    </location>
</feature>
<dbReference type="Pfam" id="PF12145">
    <property type="entry name" value="Med12-LCEWAV"/>
    <property type="match status" value="1"/>
</dbReference>
<accession>A0A0N8ERZ0</accession>
<dbReference type="VEuPathDB" id="VectorBase:AAEL008244"/>
<dbReference type="EMBL" id="GDUN01000930">
    <property type="protein sequence ID" value="JAN94989.1"/>
    <property type="molecule type" value="mRNA"/>
</dbReference>
<feature type="compositionally biased region" description="Low complexity" evidence="8">
    <location>
        <begin position="1940"/>
        <end position="1967"/>
    </location>
</feature>
<keyword evidence="7" id="KW-0539">Nucleus</keyword>
<feature type="region of interest" description="Disordered" evidence="8">
    <location>
        <begin position="2437"/>
        <end position="2456"/>
    </location>
</feature>
<feature type="domain" description="Mediator complex subunit Med12" evidence="9">
    <location>
        <begin position="96"/>
        <end position="156"/>
    </location>
</feature>
<keyword evidence="6" id="KW-0804">Transcription</keyword>
<evidence type="ECO:0000256" key="2">
    <source>
        <dbReference type="ARBA" id="ARBA00010289"/>
    </source>
</evidence>
<feature type="compositionally biased region" description="Basic and acidic residues" evidence="8">
    <location>
        <begin position="381"/>
        <end position="403"/>
    </location>
</feature>
<keyword evidence="5" id="KW-0010">Activator</keyword>
<feature type="compositionally biased region" description="Low complexity" evidence="8">
    <location>
        <begin position="1566"/>
        <end position="1582"/>
    </location>
</feature>
<feature type="compositionally biased region" description="Polar residues" evidence="8">
    <location>
        <begin position="1885"/>
        <end position="1894"/>
    </location>
</feature>
<feature type="compositionally biased region" description="Polar residues" evidence="8">
    <location>
        <begin position="806"/>
        <end position="815"/>
    </location>
</feature>
<keyword evidence="4" id="KW-0805">Transcription regulation</keyword>
<protein>
    <submittedName>
        <fullName evidence="10">Putative thyroid hormone receptor-associated protein complex subunit</fullName>
    </submittedName>
</protein>
<comment type="similarity">
    <text evidence="2">Belongs to the Mediator complex subunit 12 family.</text>
</comment>
<dbReference type="InterPro" id="IPR019035">
    <property type="entry name" value="Mediator_Med12"/>
</dbReference>
<proteinExistence type="evidence at transcript level"/>
<feature type="region of interest" description="Disordered" evidence="8">
    <location>
        <begin position="1864"/>
        <end position="1967"/>
    </location>
</feature>
<evidence type="ECO:0000256" key="6">
    <source>
        <dbReference type="ARBA" id="ARBA00023163"/>
    </source>
</evidence>
<organism evidence="10">
    <name type="scientific">Aedes aegypti</name>
    <name type="common">Yellowfever mosquito</name>
    <name type="synonym">Culex aegypti</name>
    <dbReference type="NCBI Taxonomy" id="7159"/>
    <lineage>
        <taxon>Eukaryota</taxon>
        <taxon>Metazoa</taxon>
        <taxon>Ecdysozoa</taxon>
        <taxon>Arthropoda</taxon>
        <taxon>Hexapoda</taxon>
        <taxon>Insecta</taxon>
        <taxon>Pterygota</taxon>
        <taxon>Neoptera</taxon>
        <taxon>Endopterygota</taxon>
        <taxon>Diptera</taxon>
        <taxon>Nematocera</taxon>
        <taxon>Culicoidea</taxon>
        <taxon>Culicidae</taxon>
        <taxon>Culicinae</taxon>
        <taxon>Aedini</taxon>
        <taxon>Aedes</taxon>
        <taxon>Stegomyia</taxon>
    </lineage>
</organism>
<feature type="region of interest" description="Disordered" evidence="8">
    <location>
        <begin position="1560"/>
        <end position="1582"/>
    </location>
</feature>
<name>A0A0N8ERZ0_AEDAE</name>
<evidence type="ECO:0000256" key="4">
    <source>
        <dbReference type="ARBA" id="ARBA00023015"/>
    </source>
</evidence>
<feature type="region of interest" description="Disordered" evidence="8">
    <location>
        <begin position="376"/>
        <end position="403"/>
    </location>
</feature>
<evidence type="ECO:0000259" key="9">
    <source>
        <dbReference type="SMART" id="SM01281"/>
    </source>
</evidence>
<feature type="region of interest" description="Disordered" evidence="8">
    <location>
        <begin position="1"/>
        <end position="34"/>
    </location>
</feature>
<sequence length="2456" mass="271090">MWEKMNMRPLKRPRLGPPDVYPQEAKQREDELTSTHVKHGFATEHKLSEEFGTARNCNVTASKVGAYFNAILARKEELMTLPDSGRKKQQINPKDNFWPVTARNKATLDTWFKDLAGTKPLSSLAKKAPSFNKKEEIFAMLCENQVTMQRAAWFIKLSSAYTVAVSEAKIKKRQMPDPATEWTGTLIKFMKDLVPKLHEHYYQGPVPEKTSTGPAPGGMTPNSGLNSSLTIPAPMSSPAGSLHSPASSSVGSNASQMQNQPPPPSPQEEQKLAQKQWNYCTQLCKYMYEEGLLDKAEFLNWVLDLLDKMKSPPSSDDGILKIYVPLAMQYLSDFVQSERFSRRLAYAVCKKLAHLINVMAETHNLNISNPETFQAKPSLLEPKDKTNEKMSTESDIKTEDGSRENPFDSIFSEYMSCCHHRDLILQLSSIVQVITLECPTALVWCGIGETRSSSVLAGSPLDHLPVAPSGLPMPSRCEKSNEDVRKKLLQAEESIKIRSRHAESRWCIDKWQTAAGNASLKILTVLDALDGHCFDRMDTNNSLDTLYQKIFPPLQLQKEAASGGTSGSANNKEANKSLDYNADQDESIVKILCEWAVSWQRWGEHRAMAVAWLLDKRQNDVFTTYENESGNNANSSDDKDSVISGGGPGGGLPIFQNILMKFLDNDAPTLDEHGTQHNKSQFTNLVHLFSELIRHDVFSHDAYMCTLISRGDLLTGSGMSVLDVQSNCPGLVTGPISNKPNTSSPNVNQSMDEDVMQNDFKAKLEDLDDSNVDDDLDKLLQHIKEDQQNSMDAPDSPKDPEHTAPHANTVNNKSESSSRHFLYTEHFPLCQDDPISQHDCNQRYILLYGVGKERDEKKHAVKKMSKEICKLFSKKFSIDVAEGGKVKKHSRNEFNFESTSNKCQSMSYFDQHVVTWQCAVQVQEMLNSFALGNSNYLPVQEHVAFLFDLMESAFNIYSLIDTCIQILKELPEVELQLMSKNSVLTKNYTTSLGLYVVGVLRRYHCCLLLSSEQTIAIFEGLCRIVKHVTNPSDCSSAERCILAYLYDLYSACASLKTRPQQEQAFNNAYPKIKQALYTPLQPSPSAHLYNPQFMADVINSPKRGGKIEQSWARLLNESPSNRYSFVCNAVIAVTGDIDNDTLNDIAAMCAELTACCNALSTEWLGVLIALCGSSKDAGYYVDVVNQVNIKNTNIHNALSVFTSILVARHCFSLENFVAHVALPALVQACKGRSETTAEIEAGARLSCHLLLRLFKTIECPQPGLYSVSTSPNPITITGHVHNIKLSCDRHLLAAAHKNIGVAPVLAVLKGILVVGDATAQKAQSSIFGSERRSGLNTPVHPGSTPKHAGDLSHILGTSDLSVLGNTDESMLDLTQNNTNQETTTSLSDFAQHVLRQICSQEWVLERCLQNAEELCQPGMLIDNMLTAKQAQRLLHMICYPENESNLIAEMDQKAIIVRILENLEQWSLRISWLDLQLMFKQTNCSSPELSNWLDLVARAAIDVFQVYECNLIGSQTQNTASSKTKPSIWLVAPLVAKLPSAVQGRILKVAGQVLESTNMFSKSKESGSGNNSGLNNQDGNSNSSISSNGSIIAAKQSLQLNHQPFLGLVLTCLKGQDEQKEGLLQSLYTQLSQFVQNREIELVGGIEDPYGFEKMLDALQLRYSLVGGLFDSIQKNSTSTSDWAILFSQLISQGVIDLSNNSELFTTTLDMLATLIHSTLMSDSQSERDETKKQYTNLMKKLRKELGDKNNPSIKYVRQLLPIAKQTCEVIACEPAGSSIDAKGNKISIDSIEKKHGLRLADKQRVSVWDLLEGHKNPAPLSWAWFGAVKIERKPLAYEETHRLLKYHTHSLVKPSSYFYEPLPLPPEELEPLPDKIKDDMKADTPTSDQSPNPSGKKGKSQTRKRKQKGATTPQNQTQPGQGQVLPGQQQIGHQTGMAPGQQQPGHGPPQQQQQQQQQIGMTPQQTMQQLQNANINQMQMGNMNMNQMNPQHMQQQYQQPTQNQMMVQQMAQQQGVGPGGVHTGAMGGMMGQQQQSVSNQMGFVGTGTGGVNPMANQIGNQNVAGSNQPWAGYSSMQQQTPQQQQQQMFYNQNLGQPTMNRFDRPQLNTNPKQMLSNMLRARGVSPGAAGFMQQAQRNPQQPFMRGPIRPGMPNQMVGSGINAAAGGTMMGSGGSMIQTNLIAQQGSGMVNQGLGNTGMSGNALIGQAAGNSNASGMGNAGIMGMQNIQQSNNINAGMVNQGMNPGMGNPGMLGQGQGATNTGSLNNPNMMGMQNMPQGGMQSGMFQGQGGPYQNMNQNYPNYGNQGLAQQGAQTMMNSFNQMGQQRTSQQEYMAQQRALAARGGQYGQHAPNVTMNNMVNQGTVPPYPRPGNTGTAAAQNQQLQQQQQRFRQQMLIQQQQGLAQQGNNQGMVQNQGQGMNQQQTPNLVAQLQRQMPNQGNMMGQQYPHQQPPPY</sequence>
<comment type="subcellular location">
    <subcellularLocation>
        <location evidence="1">Nucleus</location>
    </subcellularLocation>
</comment>
<dbReference type="SMART" id="SM01281">
    <property type="entry name" value="Med12"/>
    <property type="match status" value="1"/>
</dbReference>
<evidence type="ECO:0000256" key="1">
    <source>
        <dbReference type="ARBA" id="ARBA00004123"/>
    </source>
</evidence>
<feature type="region of interest" description="Disordered" evidence="8">
    <location>
        <begin position="785"/>
        <end position="817"/>
    </location>
</feature>
<dbReference type="PANTHER" id="PTHR46007">
    <property type="entry name" value="MEDIATOR OF RNA POLYMERASE II TRANSCRIPTION SUBUNIT 12"/>
    <property type="match status" value="1"/>
</dbReference>
<reference evidence="10" key="1">
    <citation type="journal article" date="2016" name="PLoS ONE">
        <title>A Deep Insight into the Sialome of Male and Female Aedes aegypti Mosquitoes.</title>
        <authorList>
            <person name="Ribeiro J.M."/>
            <person name="Martin-Martin I."/>
            <person name="Arca B."/>
            <person name="Calvo E."/>
        </authorList>
    </citation>
    <scope>NUCLEOTIDE SEQUENCE</scope>
    <source>
        <strain evidence="10">Liverpool</strain>
        <tissue evidence="10">Salivary glands</tissue>
    </source>
</reference>
<keyword evidence="10" id="KW-0675">Receptor</keyword>
<dbReference type="InterPro" id="IPR021990">
    <property type="entry name" value="Mediator_Med12_LCEWAV"/>
</dbReference>
<keyword evidence="3" id="KW-0678">Repressor</keyword>
<feature type="compositionally biased region" description="Basic and acidic residues" evidence="8">
    <location>
        <begin position="1873"/>
        <end position="1883"/>
    </location>
</feature>
<dbReference type="InterPro" id="IPR051647">
    <property type="entry name" value="Mediator_comp_sub12"/>
</dbReference>
<dbReference type="PANTHER" id="PTHR46007:SF11">
    <property type="entry name" value="MEDIATOR OF RNA POLYMERASE II TRANSCRIPTION SUBUNIT 12"/>
    <property type="match status" value="1"/>
</dbReference>
<dbReference type="GO" id="GO:0045944">
    <property type="term" value="P:positive regulation of transcription by RNA polymerase II"/>
    <property type="evidence" value="ECO:0007669"/>
    <property type="project" value="TreeGrafter"/>
</dbReference>
<dbReference type="Pfam" id="PF09497">
    <property type="entry name" value="Med12"/>
    <property type="match status" value="1"/>
</dbReference>
<feature type="compositionally biased region" description="Low complexity" evidence="8">
    <location>
        <begin position="244"/>
        <end position="259"/>
    </location>
</feature>